<comment type="caution">
    <text evidence="2">The sequence shown here is derived from an EMBL/GenBank/DDBJ whole genome shotgun (WGS) entry which is preliminary data.</text>
</comment>
<dbReference type="GO" id="GO:0003924">
    <property type="term" value="F:GTPase activity"/>
    <property type="evidence" value="ECO:0007669"/>
    <property type="project" value="InterPro"/>
</dbReference>
<evidence type="ECO:0000313" key="3">
    <source>
        <dbReference type="Proteomes" id="UP000785679"/>
    </source>
</evidence>
<dbReference type="GO" id="GO:0005737">
    <property type="term" value="C:cytoplasm"/>
    <property type="evidence" value="ECO:0007669"/>
    <property type="project" value="TreeGrafter"/>
</dbReference>
<dbReference type="Gene3D" id="3.40.50.300">
    <property type="entry name" value="P-loop containing nucleotide triphosphate hydrolases"/>
    <property type="match status" value="1"/>
</dbReference>
<protein>
    <submittedName>
        <fullName evidence="2">Uncharacterized protein</fullName>
    </submittedName>
</protein>
<accession>A0A8J8T0F5</accession>
<reference evidence="2" key="1">
    <citation type="submission" date="2019-06" db="EMBL/GenBank/DDBJ databases">
        <authorList>
            <person name="Zheng W."/>
        </authorList>
    </citation>
    <scope>NUCLEOTIDE SEQUENCE</scope>
    <source>
        <strain evidence="2">QDHG01</strain>
    </source>
</reference>
<dbReference type="Pfam" id="PF03308">
    <property type="entry name" value="MeaB"/>
    <property type="match status" value="1"/>
</dbReference>
<dbReference type="Gene3D" id="1.20.5.170">
    <property type="match status" value="1"/>
</dbReference>
<gene>
    <name evidence="2" type="ORF">FGO68_gene7575</name>
</gene>
<evidence type="ECO:0000256" key="1">
    <source>
        <dbReference type="ARBA" id="ARBA00009625"/>
    </source>
</evidence>
<dbReference type="SUPFAM" id="SSF52540">
    <property type="entry name" value="P-loop containing nucleoside triphosphate hydrolases"/>
    <property type="match status" value="1"/>
</dbReference>
<organism evidence="2 3">
    <name type="scientific">Halteria grandinella</name>
    <dbReference type="NCBI Taxonomy" id="5974"/>
    <lineage>
        <taxon>Eukaryota</taxon>
        <taxon>Sar</taxon>
        <taxon>Alveolata</taxon>
        <taxon>Ciliophora</taxon>
        <taxon>Intramacronucleata</taxon>
        <taxon>Spirotrichea</taxon>
        <taxon>Stichotrichia</taxon>
        <taxon>Sporadotrichida</taxon>
        <taxon>Halteriidae</taxon>
        <taxon>Halteria</taxon>
    </lineage>
</organism>
<dbReference type="CDD" id="cd03114">
    <property type="entry name" value="MMAA-like"/>
    <property type="match status" value="1"/>
</dbReference>
<dbReference type="PANTHER" id="PTHR23408">
    <property type="entry name" value="METHYLMALONYL-COA MUTASE"/>
    <property type="match status" value="1"/>
</dbReference>
<name>A0A8J8T0F5_HALGN</name>
<comment type="similarity">
    <text evidence="1">Belongs to the SIMIBI class G3E GTPase family. ArgK/MeaB subfamily.</text>
</comment>
<keyword evidence="3" id="KW-1185">Reference proteome</keyword>
<proteinExistence type="inferred from homology"/>
<dbReference type="EMBL" id="RRYP01011671">
    <property type="protein sequence ID" value="TNV77584.1"/>
    <property type="molecule type" value="Genomic_DNA"/>
</dbReference>
<dbReference type="InterPro" id="IPR005129">
    <property type="entry name" value="GTPase_ArgK"/>
</dbReference>
<dbReference type="PANTHER" id="PTHR23408:SF3">
    <property type="entry name" value="METHYLMALONIC ACIDURIA TYPE A PROTEIN, MITOCHONDRIAL"/>
    <property type="match status" value="1"/>
</dbReference>
<evidence type="ECO:0000313" key="2">
    <source>
        <dbReference type="EMBL" id="TNV77584.1"/>
    </source>
</evidence>
<dbReference type="InterPro" id="IPR027417">
    <property type="entry name" value="P-loop_NTPase"/>
</dbReference>
<dbReference type="AlphaFoldDB" id="A0A8J8T0F5"/>
<dbReference type="GO" id="GO:0005525">
    <property type="term" value="F:GTP binding"/>
    <property type="evidence" value="ECO:0007669"/>
    <property type="project" value="InterPro"/>
</dbReference>
<dbReference type="OrthoDB" id="1476984at2759"/>
<sequence>MLSKTFKLLARNRQATSIIWQPQRALLTDQEVSDRVDALLRQDRSSLSRTITLIESSLEEHRDDADKVMRELFKRTPARRNHPAIRIGLCGSPGAGKSSLIEKLGLYIAEELKLKLAVLTIDPSSQRSGGSILGDKTRMERLSFVENAYVRPSPTRGILGGIALNTGDVQQLCERVGFDAIIVETVGVGQSEIEIDNVVDFVVYVVPPGSGDGLQGSKKGVMEIADMVVVNKYDGEYKKVCERLKRQIEGALTLSVPKHQDFEWYAPVELVSARGPFNVEAVWNQAQAFRLAMGEENLRKRRSAQIIRGMWRFLGDAIMKKLQHDYEDQGNIYQRLITEAEKEIVSEKISGHEAAMRIINAIFDRSKDKQL</sequence>
<dbReference type="Proteomes" id="UP000785679">
    <property type="component" value="Unassembled WGS sequence"/>
</dbReference>